<comment type="caution">
    <text evidence="1">The sequence shown here is derived from an EMBL/GenBank/DDBJ whole genome shotgun (WGS) entry which is preliminary data.</text>
</comment>
<dbReference type="EMBL" id="BAABAU010000001">
    <property type="protein sequence ID" value="GAA4264841.1"/>
    <property type="molecule type" value="Genomic_DNA"/>
</dbReference>
<evidence type="ECO:0000313" key="1">
    <source>
        <dbReference type="EMBL" id="GAA4264841.1"/>
    </source>
</evidence>
<dbReference type="InterPro" id="IPR006175">
    <property type="entry name" value="YjgF/YER057c/UK114"/>
</dbReference>
<keyword evidence="2" id="KW-1185">Reference proteome</keyword>
<protein>
    <submittedName>
        <fullName evidence="1">Uncharacterized protein</fullName>
    </submittedName>
</protein>
<proteinExistence type="predicted"/>
<dbReference type="Pfam" id="PF01042">
    <property type="entry name" value="Ribonuc_L-PSP"/>
    <property type="match status" value="1"/>
</dbReference>
<evidence type="ECO:0000313" key="2">
    <source>
        <dbReference type="Proteomes" id="UP001501594"/>
    </source>
</evidence>
<accession>A0ABP8DXY4</accession>
<dbReference type="PANTHER" id="PTHR43857">
    <property type="entry name" value="BLR7761 PROTEIN"/>
    <property type="match status" value="1"/>
</dbReference>
<dbReference type="SUPFAM" id="SSF55298">
    <property type="entry name" value="YjgF-like"/>
    <property type="match status" value="1"/>
</dbReference>
<dbReference type="InterPro" id="IPR035959">
    <property type="entry name" value="RutC-like_sf"/>
</dbReference>
<gene>
    <name evidence="1" type="ORF">GCM10022256_04530</name>
</gene>
<organism evidence="1 2">
    <name type="scientific">Frondihabitans peucedani</name>
    <dbReference type="NCBI Taxonomy" id="598626"/>
    <lineage>
        <taxon>Bacteria</taxon>
        <taxon>Bacillati</taxon>
        <taxon>Actinomycetota</taxon>
        <taxon>Actinomycetes</taxon>
        <taxon>Micrococcales</taxon>
        <taxon>Microbacteriaceae</taxon>
        <taxon>Frondihabitans</taxon>
    </lineage>
</organism>
<dbReference type="PANTHER" id="PTHR43857:SF1">
    <property type="entry name" value="YJGH FAMILY PROTEIN"/>
    <property type="match status" value="1"/>
</dbReference>
<sequence length="81" mass="8537">MQCLENLRSVLQDAGAGLADIVSTRILVASSDRADLGAVWSVVREAFGDHDVPSTLLGVTVLGYEDQLVEIEAVAAVRDPA</sequence>
<reference evidence="2" key="1">
    <citation type="journal article" date="2019" name="Int. J. Syst. Evol. Microbiol.">
        <title>The Global Catalogue of Microorganisms (GCM) 10K type strain sequencing project: providing services to taxonomists for standard genome sequencing and annotation.</title>
        <authorList>
            <consortium name="The Broad Institute Genomics Platform"/>
            <consortium name="The Broad Institute Genome Sequencing Center for Infectious Disease"/>
            <person name="Wu L."/>
            <person name="Ma J."/>
        </authorList>
    </citation>
    <scope>NUCLEOTIDE SEQUENCE [LARGE SCALE GENOMIC DNA]</scope>
    <source>
        <strain evidence="2">JCM 17442</strain>
    </source>
</reference>
<dbReference type="Gene3D" id="3.30.1330.40">
    <property type="entry name" value="RutC-like"/>
    <property type="match status" value="1"/>
</dbReference>
<dbReference type="Proteomes" id="UP001501594">
    <property type="component" value="Unassembled WGS sequence"/>
</dbReference>
<name>A0ABP8DXY4_9MICO</name>